<sequence length="312" mass="34089">MSLSVRGVCHFRSRHAASTAKRFQSGVAPLAADFSSLKGSTGHKPNWKPAQPISVTTPPKPDWKYGGGANDNGVSLRAKHVEIDPFAKGRPMFHNYSLLISGIVPRPVGFVSTLSKEGKPNLAPFSYFQVVDHDPPVFTIGFSGRSSASKDTLRNLQETGECTINTVSEHMVEAVNAASIDAPRGVSEWDLSGLHQAPSTMVKPSRVQESVFSVEGRLSEVVDFRLSRNPVGAHGKLAIIEGINFWVRADAIDSKGSHIDLEVLRPVGQLGGVSYARMSEMFELPRSTWKKDYEDHDTGLRKMFGDRSTTKD</sequence>
<gene>
    <name evidence="7" type="ORF">CB0940_08596</name>
    <name evidence="8" type="ORF">RHO25_009823</name>
</gene>
<organism evidence="7 9">
    <name type="scientific">Cercospora beticola</name>
    <name type="common">Sugarbeet leaf spot fungus</name>
    <dbReference type="NCBI Taxonomy" id="122368"/>
    <lineage>
        <taxon>Eukaryota</taxon>
        <taxon>Fungi</taxon>
        <taxon>Dikarya</taxon>
        <taxon>Ascomycota</taxon>
        <taxon>Pezizomycotina</taxon>
        <taxon>Dothideomycetes</taxon>
        <taxon>Dothideomycetidae</taxon>
        <taxon>Mycosphaerellales</taxon>
        <taxon>Mycosphaerellaceae</taxon>
        <taxon>Cercospora</taxon>
    </lineage>
</organism>
<dbReference type="Proteomes" id="UP001302367">
    <property type="component" value="Chromosome 6"/>
</dbReference>
<dbReference type="Pfam" id="PF01613">
    <property type="entry name" value="Flavin_Reduct"/>
    <property type="match status" value="1"/>
</dbReference>
<dbReference type="InterPro" id="IPR002563">
    <property type="entry name" value="Flavin_Rdtase-like_dom"/>
</dbReference>
<evidence type="ECO:0000313" key="10">
    <source>
        <dbReference type="Proteomes" id="UP001302367"/>
    </source>
</evidence>
<evidence type="ECO:0000256" key="4">
    <source>
        <dbReference type="ARBA" id="ARBA00038054"/>
    </source>
</evidence>
<name>A0A2G5HQA4_CERBT</name>
<feature type="domain" description="Flavin reductase like" evidence="6">
    <location>
        <begin position="101"/>
        <end position="236"/>
    </location>
</feature>
<dbReference type="EMBL" id="CP134189">
    <property type="protein sequence ID" value="WPB05173.1"/>
    <property type="molecule type" value="Genomic_DNA"/>
</dbReference>
<evidence type="ECO:0000313" key="8">
    <source>
        <dbReference type="EMBL" id="WPB05173.1"/>
    </source>
</evidence>
<evidence type="ECO:0000313" key="7">
    <source>
        <dbReference type="EMBL" id="PIA94727.1"/>
    </source>
</evidence>
<keyword evidence="2" id="KW-0285">Flavoprotein</keyword>
<dbReference type="OrthoDB" id="10250990at2759"/>
<evidence type="ECO:0000259" key="6">
    <source>
        <dbReference type="SMART" id="SM00903"/>
    </source>
</evidence>
<keyword evidence="10" id="KW-1185">Reference proteome</keyword>
<dbReference type="PANTHER" id="PTHR33798">
    <property type="entry name" value="FLAVOPROTEIN OXYGENASE"/>
    <property type="match status" value="1"/>
</dbReference>
<comment type="cofactor">
    <cofactor evidence="1">
        <name>FMN</name>
        <dbReference type="ChEBI" id="CHEBI:58210"/>
    </cofactor>
</comment>
<dbReference type="GO" id="GO:0010181">
    <property type="term" value="F:FMN binding"/>
    <property type="evidence" value="ECO:0007669"/>
    <property type="project" value="InterPro"/>
</dbReference>
<dbReference type="Gene3D" id="2.30.110.10">
    <property type="entry name" value="Electron Transport, Fmn-binding Protein, Chain A"/>
    <property type="match status" value="1"/>
</dbReference>
<dbReference type="AlphaFoldDB" id="A0A2G5HQA4"/>
<dbReference type="Proteomes" id="UP000230605">
    <property type="component" value="Chromosome 6"/>
</dbReference>
<evidence type="ECO:0000256" key="5">
    <source>
        <dbReference type="SAM" id="MobiDB-lite"/>
    </source>
</evidence>
<dbReference type="EMBL" id="LKMD01000104">
    <property type="protein sequence ID" value="PIA94727.1"/>
    <property type="molecule type" value="Genomic_DNA"/>
</dbReference>
<dbReference type="InterPro" id="IPR012349">
    <property type="entry name" value="Split_barrel_FMN-bd"/>
</dbReference>
<evidence type="ECO:0000256" key="2">
    <source>
        <dbReference type="ARBA" id="ARBA00022630"/>
    </source>
</evidence>
<evidence type="ECO:0000256" key="1">
    <source>
        <dbReference type="ARBA" id="ARBA00001917"/>
    </source>
</evidence>
<evidence type="ECO:0000313" key="9">
    <source>
        <dbReference type="Proteomes" id="UP000230605"/>
    </source>
</evidence>
<proteinExistence type="inferred from homology"/>
<dbReference type="SUPFAM" id="SSF50475">
    <property type="entry name" value="FMN-binding split barrel"/>
    <property type="match status" value="1"/>
</dbReference>
<feature type="region of interest" description="Disordered" evidence="5">
    <location>
        <begin position="40"/>
        <end position="61"/>
    </location>
</feature>
<comment type="similarity">
    <text evidence="4">Belongs to the flavoredoxin family.</text>
</comment>
<reference evidence="8 10" key="2">
    <citation type="submission" date="2023-09" db="EMBL/GenBank/DDBJ databases">
        <title>Complete-Gapless Cercospora beticola genome.</title>
        <authorList>
            <person name="Wyatt N.A."/>
            <person name="Spanner R.E."/>
            <person name="Bolton M.D."/>
        </authorList>
    </citation>
    <scope>NUCLEOTIDE SEQUENCE [LARGE SCALE GENOMIC DNA]</scope>
    <source>
        <strain evidence="8">Cb09-40</strain>
    </source>
</reference>
<keyword evidence="3" id="KW-0288">FMN</keyword>
<dbReference type="SMART" id="SM00903">
    <property type="entry name" value="Flavin_Reduct"/>
    <property type="match status" value="1"/>
</dbReference>
<evidence type="ECO:0000256" key="3">
    <source>
        <dbReference type="ARBA" id="ARBA00022643"/>
    </source>
</evidence>
<protein>
    <submittedName>
        <fullName evidence="7">Hypotheticalsprotein</fullName>
    </submittedName>
</protein>
<accession>A0A2G5HQA4</accession>
<reference evidence="7 9" key="1">
    <citation type="submission" date="2015-10" db="EMBL/GenBank/DDBJ databases">
        <title>The cercosporin biosynthetic gene cluster was horizontally transferred to several fungal lineages and shown to be expanded in Cercospora beticola based on microsynteny with recipient genomes.</title>
        <authorList>
            <person name="De Jonge R."/>
            <person name="Ebert M.K."/>
            <person name="Suttle J.C."/>
            <person name="Jurick Ii W.M."/>
            <person name="Secor G.A."/>
            <person name="Thomma B.P."/>
            <person name="Van De Peer Y."/>
            <person name="Bolton M.D."/>
        </authorList>
    </citation>
    <scope>NUCLEOTIDE SEQUENCE [LARGE SCALE GENOMIC DNA]</scope>
    <source>
        <strain evidence="7 9">09-40</strain>
    </source>
</reference>
<dbReference type="PANTHER" id="PTHR33798:SF5">
    <property type="entry name" value="FLAVIN REDUCTASE LIKE DOMAIN-CONTAINING PROTEIN"/>
    <property type="match status" value="1"/>
</dbReference>